<proteinExistence type="predicted"/>
<dbReference type="EnsemblPlants" id="Kaladp0101s0029.1.v1.1">
    <property type="protein sequence ID" value="Kaladp0101s0029.1.v1.1.CDS.1"/>
    <property type="gene ID" value="Kaladp0101s0029.v1.1"/>
</dbReference>
<protein>
    <submittedName>
        <fullName evidence="1">Uncharacterized protein</fullName>
    </submittedName>
</protein>
<evidence type="ECO:0000313" key="2">
    <source>
        <dbReference type="Proteomes" id="UP000594263"/>
    </source>
</evidence>
<name>A0A7N0V600_KALFE</name>
<dbReference type="Gramene" id="Kaladp0101s0029.1.v1.1">
    <property type="protein sequence ID" value="Kaladp0101s0029.1.v1.1.CDS.1"/>
    <property type="gene ID" value="Kaladp0101s0029.v1.1"/>
</dbReference>
<dbReference type="AlphaFoldDB" id="A0A7N0V600"/>
<accession>A0A7N0V600</accession>
<reference evidence="1" key="1">
    <citation type="submission" date="2021-01" db="UniProtKB">
        <authorList>
            <consortium name="EnsemblPlants"/>
        </authorList>
    </citation>
    <scope>IDENTIFICATION</scope>
</reference>
<evidence type="ECO:0000313" key="1">
    <source>
        <dbReference type="EnsemblPlants" id="Kaladp0101s0029.1.v1.1.CDS.1"/>
    </source>
</evidence>
<dbReference type="Proteomes" id="UP000594263">
    <property type="component" value="Unplaced"/>
</dbReference>
<keyword evidence="2" id="KW-1185">Reference proteome</keyword>
<organism evidence="1 2">
    <name type="scientific">Kalanchoe fedtschenkoi</name>
    <name type="common">Lavender scallops</name>
    <name type="synonym">South American air plant</name>
    <dbReference type="NCBI Taxonomy" id="63787"/>
    <lineage>
        <taxon>Eukaryota</taxon>
        <taxon>Viridiplantae</taxon>
        <taxon>Streptophyta</taxon>
        <taxon>Embryophyta</taxon>
        <taxon>Tracheophyta</taxon>
        <taxon>Spermatophyta</taxon>
        <taxon>Magnoliopsida</taxon>
        <taxon>eudicotyledons</taxon>
        <taxon>Gunneridae</taxon>
        <taxon>Pentapetalae</taxon>
        <taxon>Saxifragales</taxon>
        <taxon>Crassulaceae</taxon>
        <taxon>Kalanchoe</taxon>
    </lineage>
</organism>
<sequence length="79" mass="9031">MTCVEEEFAEIKLLELRDYMLKHICLAPHTPSTESIEGSTRSANGIQGARHISAYTHLTTHHVYIHMHIHNSTHPRNCI</sequence>